<evidence type="ECO:0000313" key="3">
    <source>
        <dbReference type="EMBL" id="RGL84208.1"/>
    </source>
</evidence>
<protein>
    <submittedName>
        <fullName evidence="3">Uncharacterized protein</fullName>
    </submittedName>
</protein>
<sequence>MKGFTIYSLSKHAELGSLLESYCQRIGKLSSSNHDLDSLFSLLFEVSILFTEEKACYKTMGTVINRQNEIERNIAEMEKGIQETAPCINKLRKIFKGLQNTLYNERKPKMYINSEMFYKQQIEQLDKKEKELDDALQRLDKYAQEIGVDDLSFKRNNKIQDRIWYNHYKKQLEEEQFMAQRQSDAQSNLKKKIEESFSILTCDVNPINVEKERLEKLFHIFKRSMVGVVLFLLVWEVVCVWVWIADDWPHSLIEYMPFYLPIPLCVGLFWVAIFQMNRAQRQLLFLTNQFHHDHYIESLLLVINNISFNALDGAEKIRTIVEKMIEGYIHFGNNVVEKHINEEIEKDKINLLSLFHLMEKAKGLFAVSK</sequence>
<gene>
    <name evidence="3" type="ORF">DXC44_15090</name>
    <name evidence="4" type="ORF">EH214_03899</name>
</gene>
<evidence type="ECO:0000313" key="5">
    <source>
        <dbReference type="Proteomes" id="UP000261278"/>
    </source>
</evidence>
<evidence type="ECO:0000256" key="1">
    <source>
        <dbReference type="SAM" id="Coils"/>
    </source>
</evidence>
<keyword evidence="2" id="KW-1133">Transmembrane helix</keyword>
<comment type="caution">
    <text evidence="3">The sequence shown here is derived from an EMBL/GenBank/DDBJ whole genome shotgun (WGS) entry which is preliminary data.</text>
</comment>
<proteinExistence type="predicted"/>
<feature type="transmembrane region" description="Helical" evidence="2">
    <location>
        <begin position="256"/>
        <end position="274"/>
    </location>
</feature>
<feature type="coiled-coil region" evidence="1">
    <location>
        <begin position="118"/>
        <end position="145"/>
    </location>
</feature>
<evidence type="ECO:0000313" key="4">
    <source>
        <dbReference type="EMBL" id="TSE46892.1"/>
    </source>
</evidence>
<dbReference type="RefSeq" id="WP_117678312.1">
    <property type="nucleotide sequence ID" value="NZ_CAXSNX010000048.1"/>
</dbReference>
<keyword evidence="2" id="KW-0472">Membrane</keyword>
<evidence type="ECO:0000256" key="2">
    <source>
        <dbReference type="SAM" id="Phobius"/>
    </source>
</evidence>
<dbReference type="Proteomes" id="UP000408523">
    <property type="component" value="Unassembled WGS sequence"/>
</dbReference>
<reference evidence="3 5" key="1">
    <citation type="submission" date="2018-08" db="EMBL/GenBank/DDBJ databases">
        <title>A genome reference for cultivated species of the human gut microbiota.</title>
        <authorList>
            <person name="Zou Y."/>
            <person name="Xue W."/>
            <person name="Luo G."/>
        </authorList>
    </citation>
    <scope>NUCLEOTIDE SEQUENCE [LARGE SCALE GENOMIC DNA]</scope>
    <source>
        <strain evidence="3 5">TF05-18</strain>
    </source>
</reference>
<dbReference type="AlphaFoldDB" id="A0A3E4SZA3"/>
<organism evidence="3 5">
    <name type="scientific">Phocaeicola vulgatus</name>
    <name type="common">Bacteroides vulgatus</name>
    <dbReference type="NCBI Taxonomy" id="821"/>
    <lineage>
        <taxon>Bacteria</taxon>
        <taxon>Pseudomonadati</taxon>
        <taxon>Bacteroidota</taxon>
        <taxon>Bacteroidia</taxon>
        <taxon>Bacteroidales</taxon>
        <taxon>Bacteroidaceae</taxon>
        <taxon>Phocaeicola</taxon>
    </lineage>
</organism>
<accession>A0A3E4SZA3</accession>
<keyword evidence="2" id="KW-0812">Transmembrane</keyword>
<feature type="transmembrane region" description="Helical" evidence="2">
    <location>
        <begin position="225"/>
        <end position="244"/>
    </location>
</feature>
<reference evidence="4 6" key="2">
    <citation type="journal article" date="2019" name="Nat. Commun.">
        <title>Gram positive-like bacteriocins with broad spectrum anti-Bacteroidales activity encoded on mobile elements of the human gut microbiota.</title>
        <authorList>
            <person name="Bechon N."/>
            <person name="Coyne M.J.Jr."/>
            <person name="Laclare-Mceneany V."/>
            <person name="Chatzidaki-Livanis M."/>
            <person name="Ghigo J.-M."/>
            <person name="Comstock L.E."/>
        </authorList>
    </citation>
    <scope>NUCLEOTIDE SEQUENCE [LARGE SCALE GENOMIC DNA]</scope>
    <source>
        <strain evidence="4 6">CL01T12C17</strain>
    </source>
</reference>
<dbReference type="EMBL" id="QSSN01000019">
    <property type="protein sequence ID" value="RGL84208.1"/>
    <property type="molecule type" value="Genomic_DNA"/>
</dbReference>
<evidence type="ECO:0000313" key="6">
    <source>
        <dbReference type="Proteomes" id="UP000408523"/>
    </source>
</evidence>
<dbReference type="Proteomes" id="UP000261278">
    <property type="component" value="Unassembled WGS sequence"/>
</dbReference>
<keyword evidence="1" id="KW-0175">Coiled coil</keyword>
<dbReference type="EMBL" id="RWHZ01000078">
    <property type="protein sequence ID" value="TSE46892.1"/>
    <property type="molecule type" value="Genomic_DNA"/>
</dbReference>
<name>A0A3E4SZA3_PHOVU</name>